<reference evidence="3" key="1">
    <citation type="journal article" date="2019" name="Int. J. Syst. Evol. Microbiol.">
        <title>The Global Catalogue of Microorganisms (GCM) 10K type strain sequencing project: providing services to taxonomists for standard genome sequencing and annotation.</title>
        <authorList>
            <consortium name="The Broad Institute Genomics Platform"/>
            <consortium name="The Broad Institute Genome Sequencing Center for Infectious Disease"/>
            <person name="Wu L."/>
            <person name="Ma J."/>
        </authorList>
    </citation>
    <scope>NUCLEOTIDE SEQUENCE [LARGE SCALE GENOMIC DNA]</scope>
    <source>
        <strain evidence="3">JCM 15575</strain>
    </source>
</reference>
<keyword evidence="3" id="KW-1185">Reference proteome</keyword>
<dbReference type="Proteomes" id="UP001500596">
    <property type="component" value="Unassembled WGS sequence"/>
</dbReference>
<comment type="caution">
    <text evidence="2">The sequence shown here is derived from an EMBL/GenBank/DDBJ whole genome shotgun (WGS) entry which is preliminary data.</text>
</comment>
<dbReference type="RefSeq" id="WP_344051491.1">
    <property type="nucleotide sequence ID" value="NZ_BAAAPK010000001.1"/>
</dbReference>
<gene>
    <name evidence="2" type="ORF">GCM10009807_06150</name>
</gene>
<evidence type="ECO:0000313" key="2">
    <source>
        <dbReference type="EMBL" id="GAA1664740.1"/>
    </source>
</evidence>
<accession>A0ABP4S6L5</accession>
<organism evidence="2 3">
    <name type="scientific">Microbacterium lacus</name>
    <dbReference type="NCBI Taxonomy" id="415217"/>
    <lineage>
        <taxon>Bacteria</taxon>
        <taxon>Bacillati</taxon>
        <taxon>Actinomycetota</taxon>
        <taxon>Actinomycetes</taxon>
        <taxon>Micrococcales</taxon>
        <taxon>Microbacteriaceae</taxon>
        <taxon>Microbacterium</taxon>
    </lineage>
</organism>
<sequence length="99" mass="11009">MSSTPKSTRRRRFALRRTVDRDWMIVHAGAPEFAVRPLAHITIDDDDVAEVVWTAPLPLPVVFASPQDALETLESWERTGGGATKPIPIAHFPPPRQVS</sequence>
<dbReference type="EMBL" id="BAAAPK010000001">
    <property type="protein sequence ID" value="GAA1664740.1"/>
    <property type="molecule type" value="Genomic_DNA"/>
</dbReference>
<protein>
    <submittedName>
        <fullName evidence="2">Uncharacterized protein</fullName>
    </submittedName>
</protein>
<feature type="region of interest" description="Disordered" evidence="1">
    <location>
        <begin position="78"/>
        <end position="99"/>
    </location>
</feature>
<proteinExistence type="predicted"/>
<evidence type="ECO:0000313" key="3">
    <source>
        <dbReference type="Proteomes" id="UP001500596"/>
    </source>
</evidence>
<name>A0ABP4S6L5_9MICO</name>
<evidence type="ECO:0000256" key="1">
    <source>
        <dbReference type="SAM" id="MobiDB-lite"/>
    </source>
</evidence>